<dbReference type="GO" id="GO:0051301">
    <property type="term" value="P:cell division"/>
    <property type="evidence" value="ECO:0007669"/>
    <property type="project" value="UniProtKB-UniRule"/>
</dbReference>
<dbReference type="InterPro" id="IPR036858">
    <property type="entry name" value="Cyclin-dep_kinase_reg-sub_sf"/>
</dbReference>
<name>A0A8S9WQT2_APOLU</name>
<dbReference type="Gene3D" id="3.30.170.10">
    <property type="entry name" value="Cyclin-dependent kinase, regulatory subunit"/>
    <property type="match status" value="1"/>
</dbReference>
<dbReference type="AlphaFoldDB" id="A0A8S9WQT2"/>
<reference evidence="6" key="1">
    <citation type="journal article" date="2021" name="Mol. Ecol. Resour.">
        <title>Apolygus lucorum genome provides insights into omnivorousness and mesophyll feeding.</title>
        <authorList>
            <person name="Liu Y."/>
            <person name="Liu H."/>
            <person name="Wang H."/>
            <person name="Huang T."/>
            <person name="Liu B."/>
            <person name="Yang B."/>
            <person name="Yin L."/>
            <person name="Li B."/>
            <person name="Zhang Y."/>
            <person name="Zhang S."/>
            <person name="Jiang F."/>
            <person name="Zhang X."/>
            <person name="Ren Y."/>
            <person name="Wang B."/>
            <person name="Wang S."/>
            <person name="Lu Y."/>
            <person name="Wu K."/>
            <person name="Fan W."/>
            <person name="Wang G."/>
        </authorList>
    </citation>
    <scope>NUCLEOTIDE SEQUENCE</scope>
    <source>
        <strain evidence="6">12Hb</strain>
    </source>
</reference>
<dbReference type="OrthoDB" id="440676at2759"/>
<sequence>MQGEEIHYSERYEDAQFEYRHVMLPSAISKLVPKNHMMTETEWRNLSIQQSNGWVHYMTHNREQHVLCFRRPKQKDALREIDSNLLSNN</sequence>
<protein>
    <recommendedName>
        <fullName evidence="4 5">Cyclin-dependent kinases regulatory subunit</fullName>
    </recommendedName>
</protein>
<gene>
    <name evidence="6" type="ORF">GE061_008236</name>
</gene>
<keyword evidence="7" id="KW-1185">Reference proteome</keyword>
<evidence type="ECO:0000256" key="3">
    <source>
        <dbReference type="ARBA" id="ARBA00023306"/>
    </source>
</evidence>
<proteinExistence type="inferred from homology"/>
<organism evidence="6 7">
    <name type="scientific">Apolygus lucorum</name>
    <name type="common">Small green plant bug</name>
    <name type="synonym">Lygocoris lucorum</name>
    <dbReference type="NCBI Taxonomy" id="248454"/>
    <lineage>
        <taxon>Eukaryota</taxon>
        <taxon>Metazoa</taxon>
        <taxon>Ecdysozoa</taxon>
        <taxon>Arthropoda</taxon>
        <taxon>Hexapoda</taxon>
        <taxon>Insecta</taxon>
        <taxon>Pterygota</taxon>
        <taxon>Neoptera</taxon>
        <taxon>Paraneoptera</taxon>
        <taxon>Hemiptera</taxon>
        <taxon>Heteroptera</taxon>
        <taxon>Panheteroptera</taxon>
        <taxon>Cimicomorpha</taxon>
        <taxon>Miridae</taxon>
        <taxon>Mirini</taxon>
        <taxon>Apolygus</taxon>
    </lineage>
</organism>
<dbReference type="PANTHER" id="PTHR23415">
    <property type="entry name" value="CYCLIN-DEPENDENT KINASES REGULATORY SUBUNIT/60S RIBOSOME SUBUNIT BIOGENESIS PROTEIN NIP7"/>
    <property type="match status" value="1"/>
</dbReference>
<dbReference type="Pfam" id="PF01111">
    <property type="entry name" value="CKS"/>
    <property type="match status" value="1"/>
</dbReference>
<dbReference type="GO" id="GO:0016538">
    <property type="term" value="F:cyclin-dependent protein serine/threonine kinase regulator activity"/>
    <property type="evidence" value="ECO:0007669"/>
    <property type="project" value="InterPro"/>
</dbReference>
<evidence type="ECO:0000313" key="7">
    <source>
        <dbReference type="Proteomes" id="UP000466442"/>
    </source>
</evidence>
<comment type="caution">
    <text evidence="6">The sequence shown here is derived from an EMBL/GenBank/DDBJ whole genome shotgun (WGS) entry which is preliminary data.</text>
</comment>
<evidence type="ECO:0000256" key="4">
    <source>
        <dbReference type="ARBA" id="ARBA00068939"/>
    </source>
</evidence>
<evidence type="ECO:0000313" key="6">
    <source>
        <dbReference type="EMBL" id="KAF6198488.1"/>
    </source>
</evidence>
<dbReference type="SUPFAM" id="SSF55637">
    <property type="entry name" value="Cell cycle regulatory proteins"/>
    <property type="match status" value="1"/>
</dbReference>
<keyword evidence="3 5" id="KW-0131">Cell cycle</keyword>
<comment type="function">
    <text evidence="5">Binds to the catalytic subunit of the cyclin dependent kinases and is essential for their biological function.</text>
</comment>
<dbReference type="SMART" id="SM01084">
    <property type="entry name" value="CKS"/>
    <property type="match status" value="1"/>
</dbReference>
<dbReference type="PRINTS" id="PR00296">
    <property type="entry name" value="CYCLINKINASE"/>
</dbReference>
<dbReference type="InterPro" id="IPR000789">
    <property type="entry name" value="Cyclin-dep_kinase_reg-sub"/>
</dbReference>
<evidence type="ECO:0000256" key="2">
    <source>
        <dbReference type="ARBA" id="ARBA00022618"/>
    </source>
</evidence>
<comment type="similarity">
    <text evidence="1 5">Belongs to the CKS family.</text>
</comment>
<dbReference type="Proteomes" id="UP000466442">
    <property type="component" value="Linkage Group LG16"/>
</dbReference>
<dbReference type="FunFam" id="3.30.170.10:FF:000001">
    <property type="entry name" value="Cyclin-dependent kinases regulatory subunit"/>
    <property type="match status" value="1"/>
</dbReference>
<evidence type="ECO:0000256" key="5">
    <source>
        <dbReference type="RuleBase" id="RU311113"/>
    </source>
</evidence>
<keyword evidence="2 5" id="KW-0132">Cell division</keyword>
<accession>A0A8S9WQT2</accession>
<dbReference type="EMBL" id="WIXP02000016">
    <property type="protein sequence ID" value="KAF6198488.1"/>
    <property type="molecule type" value="Genomic_DNA"/>
</dbReference>
<evidence type="ECO:0000256" key="1">
    <source>
        <dbReference type="ARBA" id="ARBA00007782"/>
    </source>
</evidence>